<keyword evidence="1" id="KW-1133">Transmembrane helix</keyword>
<protein>
    <submittedName>
        <fullName evidence="2">Uncharacterized protein</fullName>
    </submittedName>
</protein>
<dbReference type="RefSeq" id="WP_338201736.1">
    <property type="nucleotide sequence ID" value="NZ_JAEKNR010000118.1"/>
</dbReference>
<keyword evidence="1" id="KW-0812">Transmembrane</keyword>
<name>A0A934JZ72_9BACT</name>
<dbReference type="AlphaFoldDB" id="A0A934JZ72"/>
<feature type="transmembrane region" description="Helical" evidence="1">
    <location>
        <begin position="171"/>
        <end position="195"/>
    </location>
</feature>
<reference evidence="2" key="1">
    <citation type="submission" date="2020-10" db="EMBL/GenBank/DDBJ databases">
        <title>Ca. Dormibacterota MAGs.</title>
        <authorList>
            <person name="Montgomery K."/>
        </authorList>
    </citation>
    <scope>NUCLEOTIDE SEQUENCE [LARGE SCALE GENOMIC DNA]</scope>
    <source>
        <strain evidence="2">SC8812_S17_10</strain>
    </source>
</reference>
<comment type="caution">
    <text evidence="2">The sequence shown here is derived from an EMBL/GenBank/DDBJ whole genome shotgun (WGS) entry which is preliminary data.</text>
</comment>
<accession>A0A934JZ72</accession>
<dbReference type="EMBL" id="JAEKNR010000118">
    <property type="protein sequence ID" value="MBJ7598601.1"/>
    <property type="molecule type" value="Genomic_DNA"/>
</dbReference>
<keyword evidence="3" id="KW-1185">Reference proteome</keyword>
<evidence type="ECO:0000256" key="1">
    <source>
        <dbReference type="SAM" id="Phobius"/>
    </source>
</evidence>
<gene>
    <name evidence="2" type="ORF">JF922_11015</name>
</gene>
<organism evidence="2 3">
    <name type="scientific">Candidatus Nephthysia bennettiae</name>
    <dbReference type="NCBI Taxonomy" id="3127016"/>
    <lineage>
        <taxon>Bacteria</taxon>
        <taxon>Bacillati</taxon>
        <taxon>Candidatus Dormiibacterota</taxon>
        <taxon>Candidatus Dormibacteria</taxon>
        <taxon>Candidatus Dormibacterales</taxon>
        <taxon>Candidatus Dormibacteraceae</taxon>
        <taxon>Candidatus Nephthysia</taxon>
    </lineage>
</organism>
<proteinExistence type="predicted"/>
<feature type="transmembrane region" description="Helical" evidence="1">
    <location>
        <begin position="73"/>
        <end position="96"/>
    </location>
</feature>
<keyword evidence="1" id="KW-0472">Membrane</keyword>
<evidence type="ECO:0000313" key="3">
    <source>
        <dbReference type="Proteomes" id="UP000612893"/>
    </source>
</evidence>
<sequence>MLIAAYRAALRASDTVSSLEKYALRHAVAQSSAAAARQLATRWSAEQSEPMARFARDAKIDDLVGKARVGPSFIIGHVGLVKVVALVPLSLVLWFISLTPRSFIGRALWLLAFFWAVALFWRIGDALRQFGKTLGELDHRVRRSLEPAQGDFFRVVGGSPPMIAPVKVSQFALVGTAYIAYGFILVLLLGMCILAET</sequence>
<dbReference type="Proteomes" id="UP000612893">
    <property type="component" value="Unassembled WGS sequence"/>
</dbReference>
<feature type="transmembrane region" description="Helical" evidence="1">
    <location>
        <begin position="103"/>
        <end position="123"/>
    </location>
</feature>
<evidence type="ECO:0000313" key="2">
    <source>
        <dbReference type="EMBL" id="MBJ7598601.1"/>
    </source>
</evidence>